<accession>A0A135YN32</accession>
<evidence type="ECO:0000313" key="2">
    <source>
        <dbReference type="EMBL" id="KXI10822.1"/>
    </source>
</evidence>
<dbReference type="GeneID" id="79843308"/>
<dbReference type="eggNOG" id="COG2247">
    <property type="taxonomic scope" value="Bacteria"/>
</dbReference>
<gene>
    <name evidence="2" type="ORF">HMPREF3195_01564</name>
</gene>
<dbReference type="PATRIC" id="fig|1261.3.peg.538"/>
<dbReference type="PANTHER" id="PTHR30032:SF8">
    <property type="entry name" value="GERMINATION-SPECIFIC N-ACETYLMURAMOYL-L-ALANINE AMIDASE"/>
    <property type="match status" value="1"/>
</dbReference>
<dbReference type="PANTHER" id="PTHR30032">
    <property type="entry name" value="N-ACETYLMURAMOYL-L-ALANINE AMIDASE-RELATED"/>
    <property type="match status" value="1"/>
</dbReference>
<protein>
    <submittedName>
        <fullName evidence="2">Putative viral phosphatase</fullName>
    </submittedName>
</protein>
<organism evidence="2 3">
    <name type="scientific">Peptostreptococcus anaerobius</name>
    <dbReference type="NCBI Taxonomy" id="1261"/>
    <lineage>
        <taxon>Bacteria</taxon>
        <taxon>Bacillati</taxon>
        <taxon>Bacillota</taxon>
        <taxon>Clostridia</taxon>
        <taxon>Peptostreptococcales</taxon>
        <taxon>Peptostreptococcaceae</taxon>
        <taxon>Peptostreptococcus</taxon>
    </lineage>
</organism>
<evidence type="ECO:0000256" key="1">
    <source>
        <dbReference type="SAM" id="SignalP"/>
    </source>
</evidence>
<proteinExistence type="predicted"/>
<dbReference type="Proteomes" id="UP000070326">
    <property type="component" value="Unassembled WGS sequence"/>
</dbReference>
<feature type="signal peptide" evidence="1">
    <location>
        <begin position="1"/>
        <end position="26"/>
    </location>
</feature>
<dbReference type="STRING" id="1261.HMPREF3195_01564"/>
<dbReference type="Gene3D" id="3.40.50.12090">
    <property type="match status" value="1"/>
</dbReference>
<reference evidence="2 3" key="1">
    <citation type="submission" date="2016-02" db="EMBL/GenBank/DDBJ databases">
        <authorList>
            <person name="Wen L."/>
            <person name="He K."/>
            <person name="Yang H."/>
        </authorList>
    </citation>
    <scope>NUCLEOTIDE SEQUENCE [LARGE SCALE GENOMIC DNA]</scope>
    <source>
        <strain evidence="2 3">MJR8628A</strain>
    </source>
</reference>
<comment type="caution">
    <text evidence="2">The sequence shown here is derived from an EMBL/GenBank/DDBJ whole genome shotgun (WGS) entry which is preliminary data.</text>
</comment>
<evidence type="ECO:0000313" key="3">
    <source>
        <dbReference type="Proteomes" id="UP000070326"/>
    </source>
</evidence>
<dbReference type="Pfam" id="PF04122">
    <property type="entry name" value="CW_binding_2"/>
    <property type="match status" value="2"/>
</dbReference>
<dbReference type="InterPro" id="IPR007253">
    <property type="entry name" value="Cell_wall-bd_2"/>
</dbReference>
<keyword evidence="1" id="KW-0732">Signal</keyword>
<dbReference type="InterPro" id="IPR051922">
    <property type="entry name" value="Bact_Sporulation_Assoc"/>
</dbReference>
<name>A0A135YN32_9FIRM</name>
<dbReference type="RefSeq" id="WP_002844291.1">
    <property type="nucleotide sequence ID" value="NZ_CAMPYD010000016.1"/>
</dbReference>
<sequence>MKFKKTSLVMTTVMAVNIMSPILAYAEHLDFNSISSSDKDLKETLINCIENSPEIRYGKLARKGIRLDDKDLVREIIGLLRDSKMKEVPKGQEYKGYPHYISGKDFSVGFYSDTKNNIYNGCLYLRSKDSYSTRVFRTDKNIQDKIINLCKNSMKVTEEGYVGGLYYNDSKASMKVNSSISICDAGFARSKNVVLASADSVADSLSSAGLAGYLDAPILLSEREELNENLLNKLYDLKAENIHITSGSKMISDKVINKLKEKGFNIIDYSGRSRYDTSLNIAKKIGANIYSIANGEYFFDVPSIATYAYSTKTPILLTPKDKLRPDSLELLKKNAKPDRLKTGNGISTRAILVGGRSTLSDNIYRELVKNGIEANRLSGYNRLETSSVIIDKLFSNRTGYTYINYDKPMAGILASSIAAKNNKPVKLELDSFIEDNFAKYSKENSDNYIIG</sequence>
<feature type="chain" id="PRO_5007468514" evidence="1">
    <location>
        <begin position="27"/>
        <end position="451"/>
    </location>
</feature>
<dbReference type="AlphaFoldDB" id="A0A135YN32"/>
<dbReference type="EMBL" id="LSQZ01000085">
    <property type="protein sequence ID" value="KXI10822.1"/>
    <property type="molecule type" value="Genomic_DNA"/>
</dbReference>